<evidence type="ECO:0000259" key="4">
    <source>
        <dbReference type="PROSITE" id="PS50089"/>
    </source>
</evidence>
<dbReference type="AlphaFoldDB" id="Q5MM83"/>
<dbReference type="Gene3D" id="3.30.40.10">
    <property type="entry name" value="Zinc/RING finger domain, C3HC4 (zinc finger)"/>
    <property type="match status" value="1"/>
</dbReference>
<dbReference type="VEuPathDB" id="VectorBase:AAEL009074"/>
<dbReference type="Pfam" id="PF13920">
    <property type="entry name" value="zf-C3HC4_3"/>
    <property type="match status" value="1"/>
</dbReference>
<dbReference type="HOGENOM" id="CLU_016347_1_0_1"/>
<organism evidence="5">
    <name type="scientific">Aedes aegypti</name>
    <name type="common">Yellowfever mosquito</name>
    <name type="synonym">Culex aegypti</name>
    <dbReference type="NCBI Taxonomy" id="7159"/>
    <lineage>
        <taxon>Eukaryota</taxon>
        <taxon>Metazoa</taxon>
        <taxon>Ecdysozoa</taxon>
        <taxon>Arthropoda</taxon>
        <taxon>Hexapoda</taxon>
        <taxon>Insecta</taxon>
        <taxon>Pterygota</taxon>
        <taxon>Neoptera</taxon>
        <taxon>Endopterygota</taxon>
        <taxon>Diptera</taxon>
        <taxon>Nematocera</taxon>
        <taxon>Culicoidea</taxon>
        <taxon>Culicidae</taxon>
        <taxon>Culicinae</taxon>
        <taxon>Aedini</taxon>
        <taxon>Aedes</taxon>
        <taxon>Stegomyia</taxon>
    </lineage>
</organism>
<proteinExistence type="evidence at transcript level"/>
<protein>
    <submittedName>
        <fullName evidence="5">Inihibitor of apoptosis-1 like protein</fullName>
    </submittedName>
</protein>
<dbReference type="EMBL" id="AY736005">
    <property type="protein sequence ID" value="AAW21999.1"/>
    <property type="molecule type" value="mRNA"/>
</dbReference>
<dbReference type="InterPro" id="IPR001841">
    <property type="entry name" value="Znf_RING"/>
</dbReference>
<dbReference type="GO" id="GO:0004869">
    <property type="term" value="F:cysteine-type endopeptidase inhibitor activity"/>
    <property type="evidence" value="ECO:0007669"/>
    <property type="project" value="UniProtKB-ARBA"/>
</dbReference>
<dbReference type="PANTHER" id="PTHR14879">
    <property type="entry name" value="CASPASE REGULATOR, RING FINGER DOMAIN-CONTAINING"/>
    <property type="match status" value="1"/>
</dbReference>
<evidence type="ECO:0000256" key="2">
    <source>
        <dbReference type="ARBA" id="ARBA00022833"/>
    </source>
</evidence>
<dbReference type="InterPro" id="IPR013083">
    <property type="entry name" value="Znf_RING/FYVE/PHD"/>
</dbReference>
<dbReference type="SMART" id="SM00184">
    <property type="entry name" value="RING"/>
    <property type="match status" value="1"/>
</dbReference>
<keyword evidence="2" id="KW-0862">Zinc</keyword>
<evidence type="ECO:0000256" key="3">
    <source>
        <dbReference type="PROSITE-ProRule" id="PRU00175"/>
    </source>
</evidence>
<accession>Q5MM83</accession>
<evidence type="ECO:0000256" key="1">
    <source>
        <dbReference type="ARBA" id="ARBA00022771"/>
    </source>
</evidence>
<dbReference type="FunFam" id="3.30.40.10:FF:000184">
    <property type="entry name" value="Baculoviral IAP repeat containing 2"/>
    <property type="match status" value="1"/>
</dbReference>
<dbReference type="InterPro" id="IPR051728">
    <property type="entry name" value="RING-FYVE_E3_ubiquitin-ligase"/>
</dbReference>
<keyword evidence="1 3" id="KW-0479">Metal-binding</keyword>
<name>Q5MM83_AEDAE</name>
<dbReference type="SUPFAM" id="SSF57850">
    <property type="entry name" value="RING/U-box"/>
    <property type="match status" value="1"/>
</dbReference>
<feature type="domain" description="RING-type" evidence="4">
    <location>
        <begin position="21"/>
        <end position="56"/>
    </location>
</feature>
<evidence type="ECO:0000313" key="5">
    <source>
        <dbReference type="EMBL" id="AAW21999.1"/>
    </source>
</evidence>
<dbReference type="GO" id="GO:0008270">
    <property type="term" value="F:zinc ion binding"/>
    <property type="evidence" value="ECO:0007669"/>
    <property type="project" value="UniProtKB-KW"/>
</dbReference>
<sequence length="68" mass="7588">MVGCSSDEDEPNRKLDTSRTCKICYVNEYNTAFSPCGHVVACAKCASSVTKCPLCRKPFTNVMRIYLM</sequence>
<dbReference type="PROSITE" id="PS50089">
    <property type="entry name" value="ZF_RING_2"/>
    <property type="match status" value="1"/>
</dbReference>
<dbReference type="InParanoid" id="Q5MM83"/>
<dbReference type="PANTHER" id="PTHR14879:SF5">
    <property type="entry name" value="RING-TYPE DOMAIN-CONTAINING PROTEIN"/>
    <property type="match status" value="1"/>
</dbReference>
<reference evidence="5" key="1">
    <citation type="submission" date="2004-08" db="EMBL/GenBank/DDBJ databases">
        <title>Complementing the sialome of the adult female Aedes aegypti mosquito.</title>
        <authorList>
            <person name="Chandra P.K."/>
            <person name="Wikel S.K."/>
        </authorList>
    </citation>
    <scope>NUCLEOTIDE SEQUENCE</scope>
    <source>
        <tissue evidence="5">Salivary glands</tissue>
    </source>
</reference>
<keyword evidence="1 3" id="KW-0863">Zinc-finger</keyword>